<feature type="transmembrane region" description="Helical" evidence="1">
    <location>
        <begin position="15"/>
        <end position="35"/>
    </location>
</feature>
<feature type="transmembrane region" description="Helical" evidence="1">
    <location>
        <begin position="119"/>
        <end position="139"/>
    </location>
</feature>
<keyword evidence="3" id="KW-1185">Reference proteome</keyword>
<accession>A0ABZ0A5K9</accession>
<keyword evidence="1" id="KW-1133">Transmembrane helix</keyword>
<evidence type="ECO:0000313" key="3">
    <source>
        <dbReference type="Proteomes" id="UP001303001"/>
    </source>
</evidence>
<name>A0ABZ0A5K9_9ACTN</name>
<sequence>MDEGWEQLHPRRRNLIGALIALAVGATFMCCTALYNGTTAIGLANRGLTTDATVVQVDRFQRGTKVTVEFTAQSGDTLSAECTSCSPNLDEGDRVRIRYNPDDLAPGVEDAENHGARRVAVFTLVAAAVLLSAAGFVGWRLSRDRPPV</sequence>
<dbReference type="EMBL" id="CP134876">
    <property type="protein sequence ID" value="WNM42150.1"/>
    <property type="molecule type" value="Genomic_DNA"/>
</dbReference>
<gene>
    <name evidence="2" type="ORF">RMN56_12805</name>
</gene>
<organism evidence="2 3">
    <name type="scientific">Micromonospora halotolerans</name>
    <dbReference type="NCBI Taxonomy" id="709879"/>
    <lineage>
        <taxon>Bacteria</taxon>
        <taxon>Bacillati</taxon>
        <taxon>Actinomycetota</taxon>
        <taxon>Actinomycetes</taxon>
        <taxon>Micromonosporales</taxon>
        <taxon>Micromonosporaceae</taxon>
        <taxon>Micromonospora</taxon>
    </lineage>
</organism>
<protein>
    <submittedName>
        <fullName evidence="2">DUF3592 domain-containing protein</fullName>
    </submittedName>
</protein>
<evidence type="ECO:0000313" key="2">
    <source>
        <dbReference type="EMBL" id="WNM42150.1"/>
    </source>
</evidence>
<proteinExistence type="predicted"/>
<evidence type="ECO:0000256" key="1">
    <source>
        <dbReference type="SAM" id="Phobius"/>
    </source>
</evidence>
<reference evidence="2 3" key="1">
    <citation type="submission" date="2023-09" db="EMBL/GenBank/DDBJ databases">
        <title>Micromonospora halotolerans DSM 45598 genome sequence.</title>
        <authorList>
            <person name="Mo P."/>
        </authorList>
    </citation>
    <scope>NUCLEOTIDE SEQUENCE [LARGE SCALE GENOMIC DNA]</scope>
    <source>
        <strain evidence="2 3">DSM 45598</strain>
    </source>
</reference>
<dbReference type="Proteomes" id="UP001303001">
    <property type="component" value="Chromosome"/>
</dbReference>
<keyword evidence="1" id="KW-0812">Transmembrane</keyword>
<keyword evidence="1" id="KW-0472">Membrane</keyword>
<dbReference type="RefSeq" id="WP_313724010.1">
    <property type="nucleotide sequence ID" value="NZ_CP134876.1"/>
</dbReference>